<keyword evidence="1" id="KW-1133">Transmembrane helix</keyword>
<evidence type="ECO:0008006" key="4">
    <source>
        <dbReference type="Google" id="ProtNLM"/>
    </source>
</evidence>
<sequence length="396" mass="43252">MNYLIAFTIVMVFMLIGDWVSAATKAFIPSIFITAVCFVIGFWTILPKDIVSQASFNTQFIGIGISLLLVHLGTLMNLRELLDQWKAVCIALLGVCGTLIFTLIVGTLIFDWHTVVAAIPPLTGGLVAALLMTNGLKAAGITTLVALPVSMYIMHSMIGYPLTSFLLRKEGHRLVNKYQNEKDDPNSDVSKMIHQERIENEKKKPIFNLPNQYQTPVFIIVKVALVALLSNWVAGLMNGVINANVICLIFGVIAHQLGFLEDNALDKAKVFNWLMYGLLAYVFSQLSLTTPKVIGGIIIQILVLIILGIIGMFIASFLLARPFGMTKNMAFACSLTALFGFPADFILTTEVCHSVASNDDEEAYLTANILPKMLVGGFATVSVASVIIASIFLKLL</sequence>
<feature type="transmembrane region" description="Helical" evidence="1">
    <location>
        <begin position="84"/>
        <end position="105"/>
    </location>
</feature>
<keyword evidence="3" id="KW-1185">Reference proteome</keyword>
<reference evidence="2 3" key="1">
    <citation type="submission" date="2017-05" db="EMBL/GenBank/DDBJ databases">
        <title>Lactobacillus nurukis nov., sp. nov., isolated from nuruk.</title>
        <authorList>
            <person name="Kim S.-J."/>
        </authorList>
    </citation>
    <scope>NUCLEOTIDE SEQUENCE [LARGE SCALE GENOMIC DNA]</scope>
    <source>
        <strain evidence="2 3">SYF10-1a</strain>
    </source>
</reference>
<dbReference type="RefSeq" id="WP_102196473.1">
    <property type="nucleotide sequence ID" value="NZ_NIPR01000033.1"/>
</dbReference>
<feature type="transmembrane region" description="Helical" evidence="1">
    <location>
        <begin position="27"/>
        <end position="46"/>
    </location>
</feature>
<dbReference type="Proteomes" id="UP000235649">
    <property type="component" value="Unassembled WGS sequence"/>
</dbReference>
<dbReference type="InterPro" id="IPR049576">
    <property type="entry name" value="HDC-like"/>
</dbReference>
<name>A0A2N7AT66_9LACO</name>
<gene>
    <name evidence="2" type="ORF">CBP76_08500</name>
</gene>
<keyword evidence="1" id="KW-0472">Membrane</keyword>
<feature type="transmembrane region" description="Helical" evidence="1">
    <location>
        <begin position="369"/>
        <end position="393"/>
    </location>
</feature>
<protein>
    <recommendedName>
        <fullName evidence="4">Sodium:glutamate symporter</fullName>
    </recommendedName>
</protein>
<feature type="transmembrane region" description="Helical" evidence="1">
    <location>
        <begin position="144"/>
        <end position="167"/>
    </location>
</feature>
<dbReference type="EMBL" id="NIPR01000033">
    <property type="protein sequence ID" value="PMD69051.1"/>
    <property type="molecule type" value="Genomic_DNA"/>
</dbReference>
<evidence type="ECO:0000313" key="2">
    <source>
        <dbReference type="EMBL" id="PMD69051.1"/>
    </source>
</evidence>
<keyword evidence="1" id="KW-0812">Transmembrane</keyword>
<feature type="transmembrane region" description="Helical" evidence="1">
    <location>
        <begin position="240"/>
        <end position="258"/>
    </location>
</feature>
<dbReference type="OrthoDB" id="3243277at2"/>
<dbReference type="AlphaFoldDB" id="A0A2N7AT66"/>
<feature type="transmembrane region" description="Helical" evidence="1">
    <location>
        <begin position="213"/>
        <end position="234"/>
    </location>
</feature>
<proteinExistence type="predicted"/>
<feature type="transmembrane region" description="Helical" evidence="1">
    <location>
        <begin position="58"/>
        <end position="78"/>
    </location>
</feature>
<evidence type="ECO:0000256" key="1">
    <source>
        <dbReference type="SAM" id="Phobius"/>
    </source>
</evidence>
<dbReference type="CDD" id="cd21416">
    <property type="entry name" value="HDC_protein"/>
    <property type="match status" value="1"/>
</dbReference>
<comment type="caution">
    <text evidence="2">The sequence shown here is derived from an EMBL/GenBank/DDBJ whole genome shotgun (WGS) entry which is preliminary data.</text>
</comment>
<feature type="transmembrane region" description="Helical" evidence="1">
    <location>
        <begin position="112"/>
        <end position="132"/>
    </location>
</feature>
<feature type="transmembrane region" description="Helical" evidence="1">
    <location>
        <begin position="294"/>
        <end position="319"/>
    </location>
</feature>
<organism evidence="2 3">
    <name type="scientific">Companilactobacillus nuruki</name>
    <dbReference type="NCBI Taxonomy" id="1993540"/>
    <lineage>
        <taxon>Bacteria</taxon>
        <taxon>Bacillati</taxon>
        <taxon>Bacillota</taxon>
        <taxon>Bacilli</taxon>
        <taxon>Lactobacillales</taxon>
        <taxon>Lactobacillaceae</taxon>
        <taxon>Companilactobacillus</taxon>
    </lineage>
</organism>
<evidence type="ECO:0000313" key="3">
    <source>
        <dbReference type="Proteomes" id="UP000235649"/>
    </source>
</evidence>
<accession>A0A2N7AT66</accession>